<proteinExistence type="predicted"/>
<feature type="region of interest" description="Disordered" evidence="1">
    <location>
        <begin position="146"/>
        <end position="201"/>
    </location>
</feature>
<accession>A0A165KQB8</accession>
<protein>
    <submittedName>
        <fullName evidence="2">Uncharacterized protein</fullName>
    </submittedName>
</protein>
<feature type="compositionally biased region" description="Basic and acidic residues" evidence="1">
    <location>
        <begin position="108"/>
        <end position="119"/>
    </location>
</feature>
<evidence type="ECO:0000313" key="2">
    <source>
        <dbReference type="EMBL" id="KZT63448.1"/>
    </source>
</evidence>
<reference evidence="2 3" key="1">
    <citation type="journal article" date="2016" name="Mol. Biol. Evol.">
        <title>Comparative Genomics of Early-Diverging Mushroom-Forming Fungi Provides Insights into the Origins of Lignocellulose Decay Capabilities.</title>
        <authorList>
            <person name="Nagy L.G."/>
            <person name="Riley R."/>
            <person name="Tritt A."/>
            <person name="Adam C."/>
            <person name="Daum C."/>
            <person name="Floudas D."/>
            <person name="Sun H."/>
            <person name="Yadav J.S."/>
            <person name="Pangilinan J."/>
            <person name="Larsson K.H."/>
            <person name="Matsuura K."/>
            <person name="Barry K."/>
            <person name="Labutti K."/>
            <person name="Kuo R."/>
            <person name="Ohm R.A."/>
            <person name="Bhattacharya S.S."/>
            <person name="Shirouzu T."/>
            <person name="Yoshinaga Y."/>
            <person name="Martin F.M."/>
            <person name="Grigoriev I.V."/>
            <person name="Hibbett D.S."/>
        </authorList>
    </citation>
    <scope>NUCLEOTIDE SEQUENCE [LARGE SCALE GENOMIC DNA]</scope>
    <source>
        <strain evidence="2 3">L-15889</strain>
    </source>
</reference>
<name>A0A165KQB8_9APHY</name>
<feature type="region of interest" description="Disordered" evidence="1">
    <location>
        <begin position="1"/>
        <end position="119"/>
    </location>
</feature>
<dbReference type="EMBL" id="KV429184">
    <property type="protein sequence ID" value="KZT63448.1"/>
    <property type="molecule type" value="Genomic_DNA"/>
</dbReference>
<gene>
    <name evidence="2" type="ORF">DAEQUDRAFT_132105</name>
</gene>
<feature type="compositionally biased region" description="Basic and acidic residues" evidence="1">
    <location>
        <begin position="43"/>
        <end position="60"/>
    </location>
</feature>
<organism evidence="2 3">
    <name type="scientific">Daedalea quercina L-15889</name>
    <dbReference type="NCBI Taxonomy" id="1314783"/>
    <lineage>
        <taxon>Eukaryota</taxon>
        <taxon>Fungi</taxon>
        <taxon>Dikarya</taxon>
        <taxon>Basidiomycota</taxon>
        <taxon>Agaricomycotina</taxon>
        <taxon>Agaricomycetes</taxon>
        <taxon>Polyporales</taxon>
        <taxon>Fomitopsis</taxon>
    </lineage>
</organism>
<feature type="compositionally biased region" description="Low complexity" evidence="1">
    <location>
        <begin position="80"/>
        <end position="98"/>
    </location>
</feature>
<feature type="compositionally biased region" description="Polar residues" evidence="1">
    <location>
        <begin position="163"/>
        <end position="177"/>
    </location>
</feature>
<evidence type="ECO:0000313" key="3">
    <source>
        <dbReference type="Proteomes" id="UP000076727"/>
    </source>
</evidence>
<sequence>MHLGLAASRHGHSDAQTAGSSRPVHGCAAHQPRPRPHVTSAPRECETARDDPARRQKREASPPGLQMRRVARVRHRGSTARRAAAAVPASASLPSARATSRRPWRAHGTGERESDGDSRLGAEECLGALHATATLAWTLERWPRVPAGRSSADQARSRRAVRTTPSGRSCLAPNNLNSSGRTRRSARGGRREAAVTSSERGPIDVSDADAVRLYRGRREWTAGRRPAGHARGNLDMLVIREPRGQHDLGRRRLHGMVGCARRAIVVAGLGSIGAGHWTLDTARRCLRMFARRERRTDVTP</sequence>
<dbReference type="AlphaFoldDB" id="A0A165KQB8"/>
<feature type="compositionally biased region" description="Basic residues" evidence="1">
    <location>
        <begin position="69"/>
        <end position="79"/>
    </location>
</feature>
<evidence type="ECO:0000256" key="1">
    <source>
        <dbReference type="SAM" id="MobiDB-lite"/>
    </source>
</evidence>
<keyword evidence="3" id="KW-1185">Reference proteome</keyword>
<dbReference type="Proteomes" id="UP000076727">
    <property type="component" value="Unassembled WGS sequence"/>
</dbReference>